<reference evidence="2" key="1">
    <citation type="journal article" date="2022" name="Toxins">
        <title>Genomic Analysis of Sphingopyxis sp. USTB-05 for Biodegrading Cyanobacterial Hepatotoxins.</title>
        <authorList>
            <person name="Liu C."/>
            <person name="Xu Q."/>
            <person name="Zhao Z."/>
            <person name="Zhang H."/>
            <person name="Liu X."/>
            <person name="Yin C."/>
            <person name="Liu Y."/>
            <person name="Yan H."/>
        </authorList>
    </citation>
    <scope>NUCLEOTIDE SEQUENCE</scope>
    <source>
        <strain evidence="2">NBD5</strain>
    </source>
</reference>
<dbReference type="PANTHER" id="PTHR33121">
    <property type="entry name" value="CYCLIC DI-GMP PHOSPHODIESTERASE PDEF"/>
    <property type="match status" value="1"/>
</dbReference>
<dbReference type="Gene3D" id="3.30.450.40">
    <property type="match status" value="1"/>
</dbReference>
<dbReference type="EMBL" id="CP084931">
    <property type="protein sequence ID" value="USI74783.1"/>
    <property type="molecule type" value="Genomic_DNA"/>
</dbReference>
<dbReference type="Gene3D" id="3.30.70.270">
    <property type="match status" value="1"/>
</dbReference>
<dbReference type="InterPro" id="IPR029016">
    <property type="entry name" value="GAF-like_dom_sf"/>
</dbReference>
<dbReference type="SMART" id="SM00052">
    <property type="entry name" value="EAL"/>
    <property type="match status" value="1"/>
</dbReference>
<evidence type="ECO:0000313" key="2">
    <source>
        <dbReference type="EMBL" id="USI74783.1"/>
    </source>
</evidence>
<sequence>MDEQSAHDLEEARLGALHHLCLLDTPASESFDRITRLAAQIFDLPIAAISLTDRDRQWFKSRIGVEHDHIARDQAPCAEVAERQDVLILSDLALCPAYAESRLARDGIRFYAGAPLVTRDGHGLGALCVLGTVPRVVSAAERAALRDLAAMVMAQIELQHAYGRVDPVSGFPNRNQFLEDLADLARDRPGASRIAVLIDLARHDELSALSRVMGAGRLDEMVREAAQALRARMPADRAAYHVAATQFAFLAPDGAALDDYVGLLKTHFLDARARSSVRFLTTVSIGVMPFTLGAITPEDVLRGGHSAAQDARTGDGAINIFSAAADGRHHRRLALIESFGSAFDSPGELRLVYQPRIALATGACVGAEALLRWHHPAHGEVPPAEFIPAVERTSLIARTTDWVMRAAVAQVGAWRRAGLVLPVSLNISAANLDEPDLPHRLERCLRAHDVPVELIEIELTESALMAETAQSTACLAALAAAGFRIAIDDFGTGYSSLAYLQRLPARIVKIDRAFVADIETREADRRLIRSMIRLAQDLGYEVVAEGIETMAVAAFLREQGCEQGQGYVFGRPMAPDALRAWIEAERRAAA</sequence>
<dbReference type="SUPFAM" id="SSF55073">
    <property type="entry name" value="Nucleotide cyclase"/>
    <property type="match status" value="1"/>
</dbReference>
<dbReference type="Gene3D" id="3.20.20.450">
    <property type="entry name" value="EAL domain"/>
    <property type="match status" value="1"/>
</dbReference>
<dbReference type="InterPro" id="IPR003018">
    <property type="entry name" value="GAF"/>
</dbReference>
<dbReference type="RefSeq" id="WP_252168597.1">
    <property type="nucleotide sequence ID" value="NZ_CP084931.1"/>
</dbReference>
<gene>
    <name evidence="2" type="ORF">LHA26_18715</name>
</gene>
<keyword evidence="3" id="KW-1185">Reference proteome</keyword>
<name>A0ABY4XCZ1_9SPHN</name>
<dbReference type="SUPFAM" id="SSF141868">
    <property type="entry name" value="EAL domain-like"/>
    <property type="match status" value="1"/>
</dbReference>
<dbReference type="PROSITE" id="PS50883">
    <property type="entry name" value="EAL"/>
    <property type="match status" value="1"/>
</dbReference>
<proteinExistence type="predicted"/>
<dbReference type="InterPro" id="IPR035919">
    <property type="entry name" value="EAL_sf"/>
</dbReference>
<dbReference type="InterPro" id="IPR050706">
    <property type="entry name" value="Cyclic-di-GMP_PDE-like"/>
</dbReference>
<evidence type="ECO:0000259" key="1">
    <source>
        <dbReference type="PROSITE" id="PS50883"/>
    </source>
</evidence>
<dbReference type="InterPro" id="IPR000160">
    <property type="entry name" value="GGDEF_dom"/>
</dbReference>
<dbReference type="SMART" id="SM00065">
    <property type="entry name" value="GAF"/>
    <property type="match status" value="1"/>
</dbReference>
<accession>A0ABY4XCZ1</accession>
<dbReference type="PANTHER" id="PTHR33121:SF19">
    <property type="entry name" value="CYCLIC DI-GMP PHOSPHODIESTERASE PA2567"/>
    <property type="match status" value="1"/>
</dbReference>
<feature type="domain" description="EAL" evidence="1">
    <location>
        <begin position="332"/>
        <end position="586"/>
    </location>
</feature>
<dbReference type="SMART" id="SM00267">
    <property type="entry name" value="GGDEF"/>
    <property type="match status" value="1"/>
</dbReference>
<dbReference type="Proteomes" id="UP001056937">
    <property type="component" value="Chromosome 2"/>
</dbReference>
<organism evidence="2 3">
    <name type="scientific">Sphingomonas morindae</name>
    <dbReference type="NCBI Taxonomy" id="1541170"/>
    <lineage>
        <taxon>Bacteria</taxon>
        <taxon>Pseudomonadati</taxon>
        <taxon>Pseudomonadota</taxon>
        <taxon>Alphaproteobacteria</taxon>
        <taxon>Sphingomonadales</taxon>
        <taxon>Sphingomonadaceae</taxon>
        <taxon>Sphingomonas</taxon>
    </lineage>
</organism>
<dbReference type="Pfam" id="PF00563">
    <property type="entry name" value="EAL"/>
    <property type="match status" value="1"/>
</dbReference>
<dbReference type="Pfam" id="PF01590">
    <property type="entry name" value="GAF"/>
    <property type="match status" value="1"/>
</dbReference>
<dbReference type="SUPFAM" id="SSF55781">
    <property type="entry name" value="GAF domain-like"/>
    <property type="match status" value="1"/>
</dbReference>
<dbReference type="CDD" id="cd01948">
    <property type="entry name" value="EAL"/>
    <property type="match status" value="1"/>
</dbReference>
<protein>
    <submittedName>
        <fullName evidence="2">EAL domain-containing protein</fullName>
    </submittedName>
</protein>
<evidence type="ECO:0000313" key="3">
    <source>
        <dbReference type="Proteomes" id="UP001056937"/>
    </source>
</evidence>
<dbReference type="InterPro" id="IPR043128">
    <property type="entry name" value="Rev_trsase/Diguanyl_cyclase"/>
</dbReference>
<dbReference type="InterPro" id="IPR029787">
    <property type="entry name" value="Nucleotide_cyclase"/>
</dbReference>
<dbReference type="InterPro" id="IPR001633">
    <property type="entry name" value="EAL_dom"/>
</dbReference>